<proteinExistence type="predicted"/>
<dbReference type="AlphaFoldDB" id="A0A6G0W499"/>
<name>A0A6G0W499_APHCR</name>
<sequence length="180" mass="21753">SNRIHEFSNFTNSTQNCIYCFFKKYVQNLLGNLKEDFLNDSNDRNFLQRNLRGVIFNLGCLYGLLSYKIKVYELFKRFLYDRVQPNPDIRYTVYYYGYEWDKLWELFLSEQEPQEKNEWQYLVDRFSAGFLKNLIHSVCSDFNTYERLKEIKVFFDKFPEAIVEKIDQTAALQVVSNKIK</sequence>
<dbReference type="EMBL" id="VUJU01009124">
    <property type="protein sequence ID" value="KAF0721840.1"/>
    <property type="molecule type" value="Genomic_DNA"/>
</dbReference>
<protein>
    <submittedName>
        <fullName evidence="1">Uncharacterized protein</fullName>
    </submittedName>
</protein>
<feature type="non-terminal residue" evidence="1">
    <location>
        <position position="1"/>
    </location>
</feature>
<organism evidence="1 2">
    <name type="scientific">Aphis craccivora</name>
    <name type="common">Cowpea aphid</name>
    <dbReference type="NCBI Taxonomy" id="307492"/>
    <lineage>
        <taxon>Eukaryota</taxon>
        <taxon>Metazoa</taxon>
        <taxon>Ecdysozoa</taxon>
        <taxon>Arthropoda</taxon>
        <taxon>Hexapoda</taxon>
        <taxon>Insecta</taxon>
        <taxon>Pterygota</taxon>
        <taxon>Neoptera</taxon>
        <taxon>Paraneoptera</taxon>
        <taxon>Hemiptera</taxon>
        <taxon>Sternorrhyncha</taxon>
        <taxon>Aphidomorpha</taxon>
        <taxon>Aphidoidea</taxon>
        <taxon>Aphididae</taxon>
        <taxon>Aphidini</taxon>
        <taxon>Aphis</taxon>
        <taxon>Aphis</taxon>
    </lineage>
</organism>
<accession>A0A6G0W499</accession>
<evidence type="ECO:0000313" key="1">
    <source>
        <dbReference type="EMBL" id="KAF0721840.1"/>
    </source>
</evidence>
<evidence type="ECO:0000313" key="2">
    <source>
        <dbReference type="Proteomes" id="UP000478052"/>
    </source>
</evidence>
<keyword evidence="2" id="KW-1185">Reference proteome</keyword>
<dbReference type="Proteomes" id="UP000478052">
    <property type="component" value="Unassembled WGS sequence"/>
</dbReference>
<dbReference type="Gene3D" id="1.25.50.20">
    <property type="match status" value="1"/>
</dbReference>
<reference evidence="1 2" key="1">
    <citation type="submission" date="2019-08" db="EMBL/GenBank/DDBJ databases">
        <title>Whole genome of Aphis craccivora.</title>
        <authorList>
            <person name="Voronova N.V."/>
            <person name="Shulinski R.S."/>
            <person name="Bandarenka Y.V."/>
            <person name="Zhorov D.G."/>
            <person name="Warner D."/>
        </authorList>
    </citation>
    <scope>NUCLEOTIDE SEQUENCE [LARGE SCALE GENOMIC DNA]</scope>
    <source>
        <strain evidence="1">180601</strain>
        <tissue evidence="1">Whole Body</tissue>
    </source>
</reference>
<comment type="caution">
    <text evidence="1">The sequence shown here is derived from an EMBL/GenBank/DDBJ whole genome shotgun (WGS) entry which is preliminary data.</text>
</comment>
<dbReference type="OrthoDB" id="6626199at2759"/>
<gene>
    <name evidence="1" type="ORF">FWK35_00032604</name>
</gene>